<reference evidence="5 6" key="1">
    <citation type="journal article" date="2017" name="Genome Biol.">
        <title>New reference genome sequences of hot pepper reveal the massive evolution of plant disease-resistance genes by retroduplication.</title>
        <authorList>
            <person name="Kim S."/>
            <person name="Park J."/>
            <person name="Yeom S.I."/>
            <person name="Kim Y.M."/>
            <person name="Seo E."/>
            <person name="Kim K.T."/>
            <person name="Kim M.S."/>
            <person name="Lee J.M."/>
            <person name="Cheong K."/>
            <person name="Shin H.S."/>
            <person name="Kim S.B."/>
            <person name="Han K."/>
            <person name="Lee J."/>
            <person name="Park M."/>
            <person name="Lee H.A."/>
            <person name="Lee H.Y."/>
            <person name="Lee Y."/>
            <person name="Oh S."/>
            <person name="Lee J.H."/>
            <person name="Choi E."/>
            <person name="Choi E."/>
            <person name="Lee S.E."/>
            <person name="Jeon J."/>
            <person name="Kim H."/>
            <person name="Choi G."/>
            <person name="Song H."/>
            <person name="Lee J."/>
            <person name="Lee S.C."/>
            <person name="Kwon J.K."/>
            <person name="Lee H.Y."/>
            <person name="Koo N."/>
            <person name="Hong Y."/>
            <person name="Kim R.W."/>
            <person name="Kang W.H."/>
            <person name="Huh J.H."/>
            <person name="Kang B.C."/>
            <person name="Yang T.J."/>
            <person name="Lee Y.H."/>
            <person name="Bennetzen J.L."/>
            <person name="Choi D."/>
        </authorList>
    </citation>
    <scope>NUCLEOTIDE SEQUENCE [LARGE SCALE GENOMIC DNA]</scope>
    <source>
        <strain evidence="6">cv. PBC81</strain>
    </source>
</reference>
<evidence type="ECO:0000259" key="4">
    <source>
        <dbReference type="Pfam" id="PF00155"/>
    </source>
</evidence>
<name>A0A2G2X969_CAPBA</name>
<keyword evidence="6" id="KW-1185">Reference proteome</keyword>
<keyword evidence="5" id="KW-0808">Transferase</keyword>
<dbReference type="PROSITE" id="PS00678">
    <property type="entry name" value="WD_REPEATS_1"/>
    <property type="match status" value="1"/>
</dbReference>
<dbReference type="GO" id="GO:0008483">
    <property type="term" value="F:transaminase activity"/>
    <property type="evidence" value="ECO:0007669"/>
    <property type="project" value="UniProtKB-KW"/>
</dbReference>
<dbReference type="Pfam" id="PF00155">
    <property type="entry name" value="Aminotran_1_2"/>
    <property type="match status" value="1"/>
</dbReference>
<dbReference type="STRING" id="33114.A0A2G2X969"/>
<dbReference type="SMART" id="SM00320">
    <property type="entry name" value="WD40"/>
    <property type="match status" value="5"/>
</dbReference>
<evidence type="ECO:0000256" key="3">
    <source>
        <dbReference type="PROSITE-ProRule" id="PRU00221"/>
    </source>
</evidence>
<evidence type="ECO:0000313" key="6">
    <source>
        <dbReference type="Proteomes" id="UP000224567"/>
    </source>
</evidence>
<dbReference type="InterPro" id="IPR001680">
    <property type="entry name" value="WD40_rpt"/>
</dbReference>
<dbReference type="InterPro" id="IPR004839">
    <property type="entry name" value="Aminotransferase_I/II_large"/>
</dbReference>
<dbReference type="EMBL" id="MLFT02000003">
    <property type="protein sequence ID" value="PHT54020.1"/>
    <property type="molecule type" value="Genomic_DNA"/>
</dbReference>
<feature type="repeat" description="WD" evidence="3">
    <location>
        <begin position="98"/>
        <end position="140"/>
    </location>
</feature>
<dbReference type="Gene3D" id="2.130.10.10">
    <property type="entry name" value="YVTN repeat-like/Quinoprotein amine dehydrogenase"/>
    <property type="match status" value="1"/>
</dbReference>
<proteinExistence type="predicted"/>
<dbReference type="SUPFAM" id="SSF53383">
    <property type="entry name" value="PLP-dependent transferases"/>
    <property type="match status" value="1"/>
</dbReference>
<protein>
    <submittedName>
        <fullName evidence="5">Histidinol-phosphate aminotransferase, chloroplastic</fullName>
    </submittedName>
</protein>
<gene>
    <name evidence="5" type="ORF">CQW23_08482</name>
</gene>
<dbReference type="PANTHER" id="PTHR44566:SF1">
    <property type="entry name" value="WD REPEAT-CONTAINING PROTEIN 25"/>
    <property type="match status" value="1"/>
</dbReference>
<feature type="domain" description="Aminotransferase class I/classII large" evidence="4">
    <location>
        <begin position="293"/>
        <end position="592"/>
    </location>
</feature>
<dbReference type="InterPro" id="IPR019775">
    <property type="entry name" value="WD40_repeat_CS"/>
</dbReference>
<dbReference type="InterPro" id="IPR015421">
    <property type="entry name" value="PyrdxlP-dep_Trfase_major"/>
</dbReference>
<dbReference type="InterPro" id="IPR015943">
    <property type="entry name" value="WD40/YVTN_repeat-like_dom_sf"/>
</dbReference>
<dbReference type="InterPro" id="IPR015424">
    <property type="entry name" value="PyrdxlP-dep_Trfase"/>
</dbReference>
<feature type="repeat" description="WD" evidence="3">
    <location>
        <begin position="12"/>
        <end position="54"/>
    </location>
</feature>
<dbReference type="Gene3D" id="3.90.1150.10">
    <property type="entry name" value="Aspartate Aminotransferase, domain 1"/>
    <property type="match status" value="1"/>
</dbReference>
<keyword evidence="5" id="KW-0032">Aminotransferase</keyword>
<evidence type="ECO:0000313" key="5">
    <source>
        <dbReference type="EMBL" id="PHT54020.1"/>
    </source>
</evidence>
<evidence type="ECO:0000256" key="1">
    <source>
        <dbReference type="ARBA" id="ARBA00022574"/>
    </source>
</evidence>
<dbReference type="SUPFAM" id="SSF50978">
    <property type="entry name" value="WD40 repeat-like"/>
    <property type="match status" value="1"/>
</dbReference>
<dbReference type="CDD" id="cd00609">
    <property type="entry name" value="AAT_like"/>
    <property type="match status" value="1"/>
</dbReference>
<keyword evidence="2" id="KW-0677">Repeat</keyword>
<accession>A0A2G2X969</accession>
<dbReference type="AlphaFoldDB" id="A0A2G2X969"/>
<dbReference type="PANTHER" id="PTHR44566">
    <property type="entry name" value="TRANSDUCIN/WD40 REPEAT-LIKE SUPERFAMILY PROTEIN"/>
    <property type="match status" value="1"/>
</dbReference>
<dbReference type="Pfam" id="PF00400">
    <property type="entry name" value="WD40"/>
    <property type="match status" value="3"/>
</dbReference>
<dbReference type="InterPro" id="IPR053053">
    <property type="entry name" value="WD_repeat_protein"/>
</dbReference>
<reference evidence="6" key="2">
    <citation type="journal article" date="2017" name="J. Anim. Genet.">
        <title>Multiple reference genome sequences of hot pepper reveal the massive evolution of plant disease resistance genes by retroduplication.</title>
        <authorList>
            <person name="Kim S."/>
            <person name="Park J."/>
            <person name="Yeom S.-I."/>
            <person name="Kim Y.-M."/>
            <person name="Seo E."/>
            <person name="Kim K.-T."/>
            <person name="Kim M.-S."/>
            <person name="Lee J.M."/>
            <person name="Cheong K."/>
            <person name="Shin H.-S."/>
            <person name="Kim S.-B."/>
            <person name="Han K."/>
            <person name="Lee J."/>
            <person name="Park M."/>
            <person name="Lee H.-A."/>
            <person name="Lee H.-Y."/>
            <person name="Lee Y."/>
            <person name="Oh S."/>
            <person name="Lee J.H."/>
            <person name="Choi E."/>
            <person name="Choi E."/>
            <person name="Lee S.E."/>
            <person name="Jeon J."/>
            <person name="Kim H."/>
            <person name="Choi G."/>
            <person name="Song H."/>
            <person name="Lee J."/>
            <person name="Lee S.-C."/>
            <person name="Kwon J.-K."/>
            <person name="Lee H.-Y."/>
            <person name="Koo N."/>
            <person name="Hong Y."/>
            <person name="Kim R.W."/>
            <person name="Kang W.-H."/>
            <person name="Huh J.H."/>
            <person name="Kang B.-C."/>
            <person name="Yang T.-J."/>
            <person name="Lee Y.-H."/>
            <person name="Bennetzen J.L."/>
            <person name="Choi D."/>
        </authorList>
    </citation>
    <scope>NUCLEOTIDE SEQUENCE [LARGE SCALE GENOMIC DNA]</scope>
    <source>
        <strain evidence="6">cv. PBC81</strain>
    </source>
</reference>
<dbReference type="OrthoDB" id="256303at2759"/>
<keyword evidence="1 3" id="KW-0853">WD repeat</keyword>
<dbReference type="Gene3D" id="3.40.640.10">
    <property type="entry name" value="Type I PLP-dependent aspartate aminotransferase-like (Major domain)"/>
    <property type="match status" value="1"/>
</dbReference>
<dbReference type="InterPro" id="IPR036322">
    <property type="entry name" value="WD40_repeat_dom_sf"/>
</dbReference>
<evidence type="ECO:0000256" key="2">
    <source>
        <dbReference type="ARBA" id="ARBA00022737"/>
    </source>
</evidence>
<dbReference type="InterPro" id="IPR015422">
    <property type="entry name" value="PyrdxlP-dep_Trfase_small"/>
</dbReference>
<dbReference type="PROSITE" id="PS50082">
    <property type="entry name" value="WD_REPEATS_2"/>
    <property type="match status" value="2"/>
</dbReference>
<sequence length="747" mass="84981">MIHTPERLSVVLDGHNRSVNAVQWSTSHAHLLVSAGMDQTVCIWNVWSRDQKKARILSCHHGAVKDVKWSPYGLFVLSCGYDCTSRLIDVERGIETQVFNEDQVVGVVKFHPHNYNLFLSGGSKGHLKIWDIRSGKVVHNYVRNLDPILDAEFTVDAKRMISSSDVSKSNISENSIIVWDVSREIPVSNQVYGEAYTCPSIRCHPSDTKFIAQSNGNYIAIFSTKPPFGLDKYWRYEGHSVSGFPIKCNFSLDGEKVISGSSDGYIYVYDSKSCKIIRKIKVLSTRLGRKPEDIVKLDANENPYGPPPEASYFKLLKFLQVNEALGAMKFPYIYPDPESRTLRAALAEDSGLESEYILAGCGADELIDLIMRCVLDPGDKIVDCPPTFTMYEFDAAVNGAHVIKVPRNPDFSLDVERIAEVVESEKPKCIFLTSPNNPDGSIIDDETLLKILHLPILVIMDEAYVEFSGMESKMKWVKKHENLIVLRTFSKRAGLAGLRVGYGAFPKSIIEFLWRAKQPYNVSVAAEVAACAALKNPSYLEDVKVALVQERERLFNLLKEVPFLDPYPSYSNFILCKVTSGMDAKKLKWKLASGVFCDKKVPPKLKGKFYRVVVRPAMLYGAECWPVKNSHIQKMKVAEMRMLRWMCRLTRGDRVRNEIIREKVGVTPVECKMQEVRLSWFGHVKRRGMDAPVRRCERLALDGFRRGRGRPKKYWGEVIRRDIEQLQLTEDMTLDRKVWRTRIRAED</sequence>
<dbReference type="PROSITE" id="PS50294">
    <property type="entry name" value="WD_REPEATS_REGION"/>
    <property type="match status" value="1"/>
</dbReference>
<dbReference type="GO" id="GO:0030170">
    <property type="term" value="F:pyridoxal phosphate binding"/>
    <property type="evidence" value="ECO:0007669"/>
    <property type="project" value="InterPro"/>
</dbReference>
<organism evidence="5 6">
    <name type="scientific">Capsicum baccatum</name>
    <name type="common">Peruvian pepper</name>
    <dbReference type="NCBI Taxonomy" id="33114"/>
    <lineage>
        <taxon>Eukaryota</taxon>
        <taxon>Viridiplantae</taxon>
        <taxon>Streptophyta</taxon>
        <taxon>Embryophyta</taxon>
        <taxon>Tracheophyta</taxon>
        <taxon>Spermatophyta</taxon>
        <taxon>Magnoliopsida</taxon>
        <taxon>eudicotyledons</taxon>
        <taxon>Gunneridae</taxon>
        <taxon>Pentapetalae</taxon>
        <taxon>asterids</taxon>
        <taxon>lamiids</taxon>
        <taxon>Solanales</taxon>
        <taxon>Solanaceae</taxon>
        <taxon>Solanoideae</taxon>
        <taxon>Capsiceae</taxon>
        <taxon>Capsicum</taxon>
    </lineage>
</organism>
<dbReference type="Proteomes" id="UP000224567">
    <property type="component" value="Unassembled WGS sequence"/>
</dbReference>
<comment type="caution">
    <text evidence="5">The sequence shown here is derived from an EMBL/GenBank/DDBJ whole genome shotgun (WGS) entry which is preliminary data.</text>
</comment>